<dbReference type="AlphaFoldDB" id="A0A7R8W9M3"/>
<name>A0A7R8W9M3_9CRUS</name>
<reference evidence="2" key="1">
    <citation type="submission" date="2020-11" db="EMBL/GenBank/DDBJ databases">
        <authorList>
            <person name="Tran Van P."/>
        </authorList>
    </citation>
    <scope>NUCLEOTIDE SEQUENCE</scope>
</reference>
<dbReference type="Pfam" id="PF10037">
    <property type="entry name" value="MRP-S27"/>
    <property type="match status" value="2"/>
</dbReference>
<gene>
    <name evidence="2" type="ORF">CTOB1V02_LOCUS3319</name>
</gene>
<dbReference type="EMBL" id="OB660560">
    <property type="protein sequence ID" value="CAD7225375.1"/>
    <property type="molecule type" value="Genomic_DNA"/>
</dbReference>
<sequence length="326" mass="37004">MIRNVHEIPLLMRVLDDRVNYGVFLDDASSVLLLQHLIQRENFGDAARASTFLMLQEELDLNPMATTLSLLACHLAVRRGSAVEADEGAKPGLFWEYEEPPAEEEDEENVEYRKIKALESNALLNHPLWLARVEGVRNSLKGVHKGPGASRELSFMSIPYFDDHFDLRQPRHLVGKTLVEVCPVIPDLPVGDDSTKATLVASSKLLGFALWEKKDLLLKAVEDAKTTPVHPDIQQVLGQYIEGIEDDLKELKVDPSLPNPEEMCLSLHKEMEALHGEKVVQEIGELYDEFVARRKREVARELEATKLRSRMEKVKETKEELLDKER</sequence>
<dbReference type="InterPro" id="IPR034913">
    <property type="entry name" value="mS27/PTCD2"/>
</dbReference>
<dbReference type="InterPro" id="IPR019266">
    <property type="entry name" value="Ribosomal_mS27"/>
</dbReference>
<proteinExistence type="predicted"/>
<evidence type="ECO:0000256" key="1">
    <source>
        <dbReference type="ARBA" id="ARBA00004173"/>
    </source>
</evidence>
<organism evidence="2">
    <name type="scientific">Cyprideis torosa</name>
    <dbReference type="NCBI Taxonomy" id="163714"/>
    <lineage>
        <taxon>Eukaryota</taxon>
        <taxon>Metazoa</taxon>
        <taxon>Ecdysozoa</taxon>
        <taxon>Arthropoda</taxon>
        <taxon>Crustacea</taxon>
        <taxon>Oligostraca</taxon>
        <taxon>Ostracoda</taxon>
        <taxon>Podocopa</taxon>
        <taxon>Podocopida</taxon>
        <taxon>Cytherocopina</taxon>
        <taxon>Cytheroidea</taxon>
        <taxon>Cytherideidae</taxon>
        <taxon>Cyprideis</taxon>
    </lineage>
</organism>
<accession>A0A7R8W9M3</accession>
<dbReference type="PANTHER" id="PTHR21393">
    <property type="entry name" value="MITOCHONDRIAL 28S RIBOSOMAL PROTEIN S27"/>
    <property type="match status" value="1"/>
</dbReference>
<comment type="subcellular location">
    <subcellularLocation>
        <location evidence="1">Mitochondrion</location>
    </subcellularLocation>
</comment>
<dbReference type="PANTHER" id="PTHR21393:SF0">
    <property type="entry name" value="SMALL RIBOSOMAL SUBUNIT PROTEIN MS27"/>
    <property type="match status" value="1"/>
</dbReference>
<dbReference type="OrthoDB" id="19830at2759"/>
<protein>
    <submittedName>
        <fullName evidence="2">Uncharacterized protein</fullName>
    </submittedName>
</protein>
<dbReference type="GO" id="GO:0005739">
    <property type="term" value="C:mitochondrion"/>
    <property type="evidence" value="ECO:0007669"/>
    <property type="project" value="UniProtKB-SubCell"/>
</dbReference>
<evidence type="ECO:0000313" key="2">
    <source>
        <dbReference type="EMBL" id="CAD7225375.1"/>
    </source>
</evidence>